<proteinExistence type="predicted"/>
<dbReference type="EMBL" id="BKCJ011855674">
    <property type="protein sequence ID" value="GFD58656.1"/>
    <property type="molecule type" value="Genomic_DNA"/>
</dbReference>
<feature type="non-terminal residue" evidence="1">
    <location>
        <position position="1"/>
    </location>
</feature>
<accession>A0A699XLG2</accession>
<evidence type="ECO:0000313" key="1">
    <source>
        <dbReference type="EMBL" id="GFD58656.1"/>
    </source>
</evidence>
<sequence>TAKLAVDGGVRELFQQFAALLVVGLEEGAELALRQHHGTGELLEVKPQPGFKQGLVFGLVLAAENLLAVQIGQGLTTGLKLFCG</sequence>
<protein>
    <submittedName>
        <fullName evidence="1">Uncharacterized protein</fullName>
    </submittedName>
</protein>
<reference evidence="1" key="1">
    <citation type="journal article" date="2019" name="Sci. Rep.">
        <title>Draft genome of Tanacetum cinerariifolium, the natural source of mosquito coil.</title>
        <authorList>
            <person name="Yamashiro T."/>
            <person name="Shiraishi A."/>
            <person name="Satake H."/>
            <person name="Nakayama K."/>
        </authorList>
    </citation>
    <scope>NUCLEOTIDE SEQUENCE</scope>
</reference>
<gene>
    <name evidence="1" type="ORF">Tci_930625</name>
</gene>
<organism evidence="1">
    <name type="scientific">Tanacetum cinerariifolium</name>
    <name type="common">Dalmatian daisy</name>
    <name type="synonym">Chrysanthemum cinerariifolium</name>
    <dbReference type="NCBI Taxonomy" id="118510"/>
    <lineage>
        <taxon>Eukaryota</taxon>
        <taxon>Viridiplantae</taxon>
        <taxon>Streptophyta</taxon>
        <taxon>Embryophyta</taxon>
        <taxon>Tracheophyta</taxon>
        <taxon>Spermatophyta</taxon>
        <taxon>Magnoliopsida</taxon>
        <taxon>eudicotyledons</taxon>
        <taxon>Gunneridae</taxon>
        <taxon>Pentapetalae</taxon>
        <taxon>asterids</taxon>
        <taxon>campanulids</taxon>
        <taxon>Asterales</taxon>
        <taxon>Asteraceae</taxon>
        <taxon>Asteroideae</taxon>
        <taxon>Anthemideae</taxon>
        <taxon>Anthemidinae</taxon>
        <taxon>Tanacetum</taxon>
    </lineage>
</organism>
<comment type="caution">
    <text evidence="1">The sequence shown here is derived from an EMBL/GenBank/DDBJ whole genome shotgun (WGS) entry which is preliminary data.</text>
</comment>
<dbReference type="AlphaFoldDB" id="A0A699XLG2"/>
<name>A0A699XLG2_TANCI</name>
<feature type="non-terminal residue" evidence="1">
    <location>
        <position position="84"/>
    </location>
</feature>